<dbReference type="Proteomes" id="UP001163823">
    <property type="component" value="Chromosome 14"/>
</dbReference>
<gene>
    <name evidence="1" type="ORF">O6P43_033397</name>
</gene>
<comment type="caution">
    <text evidence="1">The sequence shown here is derived from an EMBL/GenBank/DDBJ whole genome shotgun (WGS) entry which is preliminary data.</text>
</comment>
<evidence type="ECO:0000313" key="2">
    <source>
        <dbReference type="Proteomes" id="UP001163823"/>
    </source>
</evidence>
<proteinExistence type="predicted"/>
<sequence>MGLDDAFITVRSKILSVDPLPTLGRSYAIATYEEKQKLVVGSRSPMIKATTLLAKGKKTGGHDNNKQ</sequence>
<name>A0AAD7P6I8_QUISA</name>
<accession>A0AAD7P6I8</accession>
<protein>
    <submittedName>
        <fullName evidence="1">Integrase, catalytic core</fullName>
    </submittedName>
</protein>
<dbReference type="KEGG" id="qsa:O6P43_033397"/>
<evidence type="ECO:0000313" key="1">
    <source>
        <dbReference type="EMBL" id="KAJ7943917.1"/>
    </source>
</evidence>
<organism evidence="1 2">
    <name type="scientific">Quillaja saponaria</name>
    <name type="common">Soap bark tree</name>
    <dbReference type="NCBI Taxonomy" id="32244"/>
    <lineage>
        <taxon>Eukaryota</taxon>
        <taxon>Viridiplantae</taxon>
        <taxon>Streptophyta</taxon>
        <taxon>Embryophyta</taxon>
        <taxon>Tracheophyta</taxon>
        <taxon>Spermatophyta</taxon>
        <taxon>Magnoliopsida</taxon>
        <taxon>eudicotyledons</taxon>
        <taxon>Gunneridae</taxon>
        <taxon>Pentapetalae</taxon>
        <taxon>rosids</taxon>
        <taxon>fabids</taxon>
        <taxon>Fabales</taxon>
        <taxon>Quillajaceae</taxon>
        <taxon>Quillaja</taxon>
    </lineage>
</organism>
<dbReference type="EMBL" id="JARAOO010000014">
    <property type="protein sequence ID" value="KAJ7943917.1"/>
    <property type="molecule type" value="Genomic_DNA"/>
</dbReference>
<dbReference type="AlphaFoldDB" id="A0AAD7P6I8"/>
<keyword evidence="2" id="KW-1185">Reference proteome</keyword>
<reference evidence="1" key="1">
    <citation type="journal article" date="2023" name="Science">
        <title>Elucidation of the pathway for biosynthesis of saponin adjuvants from the soapbark tree.</title>
        <authorList>
            <person name="Reed J."/>
            <person name="Orme A."/>
            <person name="El-Demerdash A."/>
            <person name="Owen C."/>
            <person name="Martin L.B.B."/>
            <person name="Misra R.C."/>
            <person name="Kikuchi S."/>
            <person name="Rejzek M."/>
            <person name="Martin A.C."/>
            <person name="Harkess A."/>
            <person name="Leebens-Mack J."/>
            <person name="Louveau T."/>
            <person name="Stephenson M.J."/>
            <person name="Osbourn A."/>
        </authorList>
    </citation>
    <scope>NUCLEOTIDE SEQUENCE</scope>
    <source>
        <strain evidence="1">S10</strain>
    </source>
</reference>